<evidence type="ECO:0000256" key="11">
    <source>
        <dbReference type="ARBA" id="ARBA00023049"/>
    </source>
</evidence>
<evidence type="ECO:0000256" key="7">
    <source>
        <dbReference type="ARBA" id="ARBA00022723"/>
    </source>
</evidence>
<organism evidence="14">
    <name type="scientific">marine sediment metagenome</name>
    <dbReference type="NCBI Taxonomy" id="412755"/>
    <lineage>
        <taxon>unclassified sequences</taxon>
        <taxon>metagenomes</taxon>
        <taxon>ecological metagenomes</taxon>
    </lineage>
</organism>
<evidence type="ECO:0000256" key="5">
    <source>
        <dbReference type="ARBA" id="ARBA00022670"/>
    </source>
</evidence>
<comment type="caution">
    <text evidence="14">The sequence shown here is derived from an EMBL/GenBank/DDBJ whole genome shotgun (WGS) entry which is preliminary data.</text>
</comment>
<gene>
    <name evidence="14" type="ORF">S03H2_64235</name>
</gene>
<dbReference type="InterPro" id="IPR044537">
    <property type="entry name" value="Rip2-like"/>
</dbReference>
<dbReference type="AlphaFoldDB" id="X1JGE3"/>
<protein>
    <recommendedName>
        <fullName evidence="15">Peptidase M50 domain-containing protein</fullName>
    </recommendedName>
</protein>
<comment type="subcellular location">
    <subcellularLocation>
        <location evidence="2">Cell membrane</location>
        <topology evidence="2">Multi-pass membrane protein</topology>
    </subcellularLocation>
</comment>
<keyword evidence="8" id="KW-0378">Hydrolase</keyword>
<dbReference type="GO" id="GO:0006508">
    <property type="term" value="P:proteolysis"/>
    <property type="evidence" value="ECO:0007669"/>
    <property type="project" value="UniProtKB-KW"/>
</dbReference>
<evidence type="ECO:0000256" key="1">
    <source>
        <dbReference type="ARBA" id="ARBA00001947"/>
    </source>
</evidence>
<keyword evidence="9" id="KW-0862">Zinc</keyword>
<feature type="transmembrane region" description="Helical" evidence="13">
    <location>
        <begin position="121"/>
        <end position="142"/>
    </location>
</feature>
<evidence type="ECO:0000256" key="10">
    <source>
        <dbReference type="ARBA" id="ARBA00022989"/>
    </source>
</evidence>
<evidence type="ECO:0008006" key="15">
    <source>
        <dbReference type="Google" id="ProtNLM"/>
    </source>
</evidence>
<keyword evidence="10 13" id="KW-1133">Transmembrane helix</keyword>
<keyword evidence="12 13" id="KW-0472">Membrane</keyword>
<keyword evidence="4" id="KW-1003">Cell membrane</keyword>
<dbReference type="GO" id="GO:0005886">
    <property type="term" value="C:plasma membrane"/>
    <property type="evidence" value="ECO:0007669"/>
    <property type="project" value="UniProtKB-SubCell"/>
</dbReference>
<dbReference type="InterPro" id="IPR052348">
    <property type="entry name" value="Metallopeptidase_M50B"/>
</dbReference>
<comment type="cofactor">
    <cofactor evidence="1">
        <name>Zn(2+)</name>
        <dbReference type="ChEBI" id="CHEBI:29105"/>
    </cofactor>
</comment>
<evidence type="ECO:0000256" key="3">
    <source>
        <dbReference type="ARBA" id="ARBA00007931"/>
    </source>
</evidence>
<keyword evidence="7" id="KW-0479">Metal-binding</keyword>
<evidence type="ECO:0000256" key="13">
    <source>
        <dbReference type="SAM" id="Phobius"/>
    </source>
</evidence>
<dbReference type="CDD" id="cd06158">
    <property type="entry name" value="S2P-M50_like_1"/>
    <property type="match status" value="1"/>
</dbReference>
<evidence type="ECO:0000313" key="14">
    <source>
        <dbReference type="EMBL" id="GAH77394.1"/>
    </source>
</evidence>
<dbReference type="GO" id="GO:0046872">
    <property type="term" value="F:metal ion binding"/>
    <property type="evidence" value="ECO:0007669"/>
    <property type="project" value="UniProtKB-KW"/>
</dbReference>
<evidence type="ECO:0000256" key="8">
    <source>
        <dbReference type="ARBA" id="ARBA00022801"/>
    </source>
</evidence>
<dbReference type="PANTHER" id="PTHR35864">
    <property type="entry name" value="ZINC METALLOPROTEASE MJ0611-RELATED"/>
    <property type="match status" value="1"/>
</dbReference>
<dbReference type="GO" id="GO:0008237">
    <property type="term" value="F:metallopeptidase activity"/>
    <property type="evidence" value="ECO:0007669"/>
    <property type="project" value="UniProtKB-KW"/>
</dbReference>
<keyword evidence="6 13" id="KW-0812">Transmembrane</keyword>
<comment type="similarity">
    <text evidence="3">Belongs to the peptidase M50B family.</text>
</comment>
<dbReference type="PANTHER" id="PTHR35864:SF1">
    <property type="entry name" value="ZINC METALLOPROTEASE YWHC-RELATED"/>
    <property type="match status" value="1"/>
</dbReference>
<evidence type="ECO:0000256" key="2">
    <source>
        <dbReference type="ARBA" id="ARBA00004651"/>
    </source>
</evidence>
<evidence type="ECO:0000256" key="9">
    <source>
        <dbReference type="ARBA" id="ARBA00022833"/>
    </source>
</evidence>
<keyword evidence="5" id="KW-0645">Protease</keyword>
<dbReference type="EMBL" id="BARU01041702">
    <property type="protein sequence ID" value="GAH77394.1"/>
    <property type="molecule type" value="Genomic_DNA"/>
</dbReference>
<name>X1JGE3_9ZZZZ</name>
<sequence>MLDLRFLVLLIPVILLALSVHEYSHGMMAYRLGDPTAKYAGRLTLNPLSHLDPIGTLMLFLVHFGWAKPVPVDPRHFANPKRDMLWVALAGPASNMFLAFLSGLVIRFINAHPGPFMGSFIGNSFAVMMVLSLQINLALAVFNLL</sequence>
<evidence type="ECO:0000256" key="6">
    <source>
        <dbReference type="ARBA" id="ARBA00022692"/>
    </source>
</evidence>
<evidence type="ECO:0000256" key="12">
    <source>
        <dbReference type="ARBA" id="ARBA00023136"/>
    </source>
</evidence>
<reference evidence="14" key="1">
    <citation type="journal article" date="2014" name="Front. Microbiol.">
        <title>High frequency of phylogenetically diverse reductive dehalogenase-homologous genes in deep subseafloor sedimentary metagenomes.</title>
        <authorList>
            <person name="Kawai M."/>
            <person name="Futagami T."/>
            <person name="Toyoda A."/>
            <person name="Takaki Y."/>
            <person name="Nishi S."/>
            <person name="Hori S."/>
            <person name="Arai W."/>
            <person name="Tsubouchi T."/>
            <person name="Morono Y."/>
            <person name="Uchiyama I."/>
            <person name="Ito T."/>
            <person name="Fujiyama A."/>
            <person name="Inagaki F."/>
            <person name="Takami H."/>
        </authorList>
    </citation>
    <scope>NUCLEOTIDE SEQUENCE</scope>
    <source>
        <strain evidence="14">Expedition CK06-06</strain>
    </source>
</reference>
<proteinExistence type="inferred from homology"/>
<accession>X1JGE3</accession>
<feature type="non-terminal residue" evidence="14">
    <location>
        <position position="145"/>
    </location>
</feature>
<evidence type="ECO:0000256" key="4">
    <source>
        <dbReference type="ARBA" id="ARBA00022475"/>
    </source>
</evidence>
<keyword evidence="11" id="KW-0482">Metalloprotease</keyword>
<feature type="transmembrane region" description="Helical" evidence="13">
    <location>
        <begin position="84"/>
        <end position="109"/>
    </location>
</feature>